<feature type="transmembrane region" description="Helical" evidence="7">
    <location>
        <begin position="188"/>
        <end position="206"/>
    </location>
</feature>
<feature type="transmembrane region" description="Helical" evidence="7">
    <location>
        <begin position="119"/>
        <end position="138"/>
    </location>
</feature>
<sequence>MDYLSCNWDNAKFLIISANVFGSFVYYSHLLPLIFSVIIGFFILLKDKKSLINQALFFILAVFSFWVYADLVLWASEKPELIMVFWALEVLIEPLIYAGCLYFVYVFINKKDINFKNKIIIALMLLPMVLLAPTSLGVSAFDHTNCDRAAIEGALVQYGYIIEFIFIIWMLIFSVAKYIKADKEFRKQILLIVSGISLFLLAFSWGNLVQSITADWTLGQYGLFGAPVFVAFLAYIIVKFNAFNVKMFGTQALVSALGFLVLSILFIRRIENVRVVVVFTFILVTTLGYFLVRSVKKEIQAREEMAKLANDLKRTNLKLDDANLNLKEKNSALKGLAESLEVSNNQLDTANVSLKELDKQKSEFLDIASHQLRTPLSAMIGLLSMQADGDFEKLSDKEQKEQQNNMLISADRLKNIVADLMDAMEAEMGLSLKLVPVNVEKLVAEAINTLKPNYDKKELYLKYIAPEKLTPYFPADPTLLLQVFMNLIDDACQYTEKGGATVRVYGSGENVVFEIKDTGIGVSEEEERNLFQKFQRAKRAMLVHPDGSGLGLFIARKIVKAHNGAITLESAGVDKGTTFTVTIPAIPVIPETKALEILAKK</sequence>
<dbReference type="CDD" id="cd00082">
    <property type="entry name" value="HisKA"/>
    <property type="match status" value="1"/>
</dbReference>
<keyword evidence="7" id="KW-1133">Transmembrane helix</keyword>
<gene>
    <name evidence="9" type="ORF">A3J93_00865</name>
</gene>
<dbReference type="InterPro" id="IPR036890">
    <property type="entry name" value="HATPase_C_sf"/>
</dbReference>
<feature type="transmembrane region" description="Helical" evidence="7">
    <location>
        <begin position="273"/>
        <end position="292"/>
    </location>
</feature>
<dbReference type="InterPro" id="IPR003661">
    <property type="entry name" value="HisK_dim/P_dom"/>
</dbReference>
<keyword evidence="4" id="KW-0808">Transferase</keyword>
<evidence type="ECO:0000256" key="6">
    <source>
        <dbReference type="SAM" id="Coils"/>
    </source>
</evidence>
<accession>A0A1F6NXM1</accession>
<name>A0A1F6NXM1_9BACT</name>
<dbReference type="EMBL" id="MFQZ01000001">
    <property type="protein sequence ID" value="OGH88631.1"/>
    <property type="molecule type" value="Genomic_DNA"/>
</dbReference>
<feature type="domain" description="Histidine kinase" evidence="8">
    <location>
        <begin position="367"/>
        <end position="587"/>
    </location>
</feature>
<evidence type="ECO:0000256" key="3">
    <source>
        <dbReference type="ARBA" id="ARBA00022553"/>
    </source>
</evidence>
<dbReference type="STRING" id="1798704.A3J93_00865"/>
<dbReference type="InterPro" id="IPR003594">
    <property type="entry name" value="HATPase_dom"/>
</dbReference>
<evidence type="ECO:0000256" key="2">
    <source>
        <dbReference type="ARBA" id="ARBA00012438"/>
    </source>
</evidence>
<dbReference type="SMART" id="SM00388">
    <property type="entry name" value="HisKA"/>
    <property type="match status" value="1"/>
</dbReference>
<feature type="transmembrane region" description="Helical" evidence="7">
    <location>
        <begin position="158"/>
        <end position="176"/>
    </location>
</feature>
<dbReference type="InterPro" id="IPR004358">
    <property type="entry name" value="Sig_transdc_His_kin-like_C"/>
</dbReference>
<comment type="catalytic activity">
    <reaction evidence="1">
        <text>ATP + protein L-histidine = ADP + protein N-phospho-L-histidine.</text>
        <dbReference type="EC" id="2.7.13.3"/>
    </reaction>
</comment>
<dbReference type="SMART" id="SM00387">
    <property type="entry name" value="HATPase_c"/>
    <property type="match status" value="1"/>
</dbReference>
<feature type="transmembrane region" description="Helical" evidence="7">
    <location>
        <begin position="81"/>
        <end position="107"/>
    </location>
</feature>
<keyword evidence="6" id="KW-0175">Coiled coil</keyword>
<keyword evidence="7" id="KW-0812">Transmembrane</keyword>
<keyword evidence="7" id="KW-0472">Membrane</keyword>
<keyword evidence="5" id="KW-0418">Kinase</keyword>
<dbReference type="SUPFAM" id="SSF55874">
    <property type="entry name" value="ATPase domain of HSP90 chaperone/DNA topoisomerase II/histidine kinase"/>
    <property type="match status" value="1"/>
</dbReference>
<protein>
    <recommendedName>
        <fullName evidence="2">histidine kinase</fullName>
        <ecNumber evidence="2">2.7.13.3</ecNumber>
    </recommendedName>
</protein>
<dbReference type="Gene3D" id="1.10.287.130">
    <property type="match status" value="1"/>
</dbReference>
<proteinExistence type="predicted"/>
<dbReference type="EC" id="2.7.13.3" evidence="2"/>
<dbReference type="PROSITE" id="PS50109">
    <property type="entry name" value="HIS_KIN"/>
    <property type="match status" value="1"/>
</dbReference>
<comment type="caution">
    <text evidence="9">The sequence shown here is derived from an EMBL/GenBank/DDBJ whole genome shotgun (WGS) entry which is preliminary data.</text>
</comment>
<dbReference type="PANTHER" id="PTHR43047">
    <property type="entry name" value="TWO-COMPONENT HISTIDINE PROTEIN KINASE"/>
    <property type="match status" value="1"/>
</dbReference>
<dbReference type="GO" id="GO:0005886">
    <property type="term" value="C:plasma membrane"/>
    <property type="evidence" value="ECO:0007669"/>
    <property type="project" value="TreeGrafter"/>
</dbReference>
<evidence type="ECO:0000259" key="8">
    <source>
        <dbReference type="PROSITE" id="PS50109"/>
    </source>
</evidence>
<dbReference type="PRINTS" id="PR00344">
    <property type="entry name" value="BCTRLSENSOR"/>
</dbReference>
<dbReference type="GO" id="GO:0000155">
    <property type="term" value="F:phosphorelay sensor kinase activity"/>
    <property type="evidence" value="ECO:0007669"/>
    <property type="project" value="InterPro"/>
</dbReference>
<feature type="transmembrane region" description="Helical" evidence="7">
    <location>
        <begin position="218"/>
        <end position="238"/>
    </location>
</feature>
<evidence type="ECO:0000256" key="1">
    <source>
        <dbReference type="ARBA" id="ARBA00000085"/>
    </source>
</evidence>
<feature type="transmembrane region" description="Helical" evidence="7">
    <location>
        <begin position="56"/>
        <end position="75"/>
    </location>
</feature>
<dbReference type="AlphaFoldDB" id="A0A1F6NXM1"/>
<evidence type="ECO:0000256" key="4">
    <source>
        <dbReference type="ARBA" id="ARBA00022679"/>
    </source>
</evidence>
<organism evidence="9 10">
    <name type="scientific">Candidatus Magasanikbacteria bacterium RIFOXYC2_FULL_42_28</name>
    <dbReference type="NCBI Taxonomy" id="1798704"/>
    <lineage>
        <taxon>Bacteria</taxon>
        <taxon>Candidatus Magasanikiibacteriota</taxon>
    </lineage>
</organism>
<dbReference type="Pfam" id="PF02518">
    <property type="entry name" value="HATPase_c"/>
    <property type="match status" value="1"/>
</dbReference>
<keyword evidence="3" id="KW-0597">Phosphoprotein</keyword>
<evidence type="ECO:0000256" key="5">
    <source>
        <dbReference type="ARBA" id="ARBA00022777"/>
    </source>
</evidence>
<dbReference type="SUPFAM" id="SSF47384">
    <property type="entry name" value="Homodimeric domain of signal transducing histidine kinase"/>
    <property type="match status" value="1"/>
</dbReference>
<dbReference type="Proteomes" id="UP000177907">
    <property type="component" value="Unassembled WGS sequence"/>
</dbReference>
<dbReference type="Gene3D" id="3.30.565.10">
    <property type="entry name" value="Histidine kinase-like ATPase, C-terminal domain"/>
    <property type="match status" value="1"/>
</dbReference>
<evidence type="ECO:0000313" key="9">
    <source>
        <dbReference type="EMBL" id="OGH88631.1"/>
    </source>
</evidence>
<dbReference type="InterPro" id="IPR005467">
    <property type="entry name" value="His_kinase_dom"/>
</dbReference>
<feature type="transmembrane region" description="Helical" evidence="7">
    <location>
        <begin position="24"/>
        <end position="44"/>
    </location>
</feature>
<dbReference type="InterPro" id="IPR036097">
    <property type="entry name" value="HisK_dim/P_sf"/>
</dbReference>
<feature type="coiled-coil region" evidence="6">
    <location>
        <begin position="298"/>
        <end position="360"/>
    </location>
</feature>
<evidence type="ECO:0000313" key="10">
    <source>
        <dbReference type="Proteomes" id="UP000177907"/>
    </source>
</evidence>
<dbReference type="GO" id="GO:0009927">
    <property type="term" value="F:histidine phosphotransfer kinase activity"/>
    <property type="evidence" value="ECO:0007669"/>
    <property type="project" value="TreeGrafter"/>
</dbReference>
<dbReference type="Pfam" id="PF00512">
    <property type="entry name" value="HisKA"/>
    <property type="match status" value="1"/>
</dbReference>
<reference evidence="9 10" key="1">
    <citation type="journal article" date="2016" name="Nat. Commun.">
        <title>Thousands of microbial genomes shed light on interconnected biogeochemical processes in an aquifer system.</title>
        <authorList>
            <person name="Anantharaman K."/>
            <person name="Brown C.T."/>
            <person name="Hug L.A."/>
            <person name="Sharon I."/>
            <person name="Castelle C.J."/>
            <person name="Probst A.J."/>
            <person name="Thomas B.C."/>
            <person name="Singh A."/>
            <person name="Wilkins M.J."/>
            <person name="Karaoz U."/>
            <person name="Brodie E.L."/>
            <person name="Williams K.H."/>
            <person name="Hubbard S.S."/>
            <person name="Banfield J.F."/>
        </authorList>
    </citation>
    <scope>NUCLEOTIDE SEQUENCE [LARGE SCALE GENOMIC DNA]</scope>
</reference>
<evidence type="ECO:0000256" key="7">
    <source>
        <dbReference type="SAM" id="Phobius"/>
    </source>
</evidence>
<feature type="transmembrane region" description="Helical" evidence="7">
    <location>
        <begin position="250"/>
        <end position="267"/>
    </location>
</feature>
<dbReference type="PANTHER" id="PTHR43047:SF72">
    <property type="entry name" value="OSMOSENSING HISTIDINE PROTEIN KINASE SLN1"/>
    <property type="match status" value="1"/>
</dbReference>